<name>A0ABP9B6S5_9ACTN</name>
<sequence length="130" mass="13438">MGRDRPPVDGLLCPWAGFWYPWAGFPESVEPGWRSVSRPSDASAPELSTMLVSGQDPHRPPTLPAPVGTARASPGPPPEGVNPGGELAGKSPRRGRPARAERRLDVCGGAVAGCAAAPSRSTVIPPKTGV</sequence>
<evidence type="ECO:0000256" key="1">
    <source>
        <dbReference type="SAM" id="MobiDB-lite"/>
    </source>
</evidence>
<protein>
    <submittedName>
        <fullName evidence="2">Uncharacterized protein</fullName>
    </submittedName>
</protein>
<accession>A0ABP9B6S5</accession>
<comment type="caution">
    <text evidence="2">The sequence shown here is derived from an EMBL/GenBank/DDBJ whole genome shotgun (WGS) entry which is preliminary data.</text>
</comment>
<reference evidence="3" key="1">
    <citation type="journal article" date="2019" name="Int. J. Syst. Evol. Microbiol.">
        <title>The Global Catalogue of Microorganisms (GCM) 10K type strain sequencing project: providing services to taxonomists for standard genome sequencing and annotation.</title>
        <authorList>
            <consortium name="The Broad Institute Genomics Platform"/>
            <consortium name="The Broad Institute Genome Sequencing Center for Infectious Disease"/>
            <person name="Wu L."/>
            <person name="Ma J."/>
        </authorList>
    </citation>
    <scope>NUCLEOTIDE SEQUENCE [LARGE SCALE GENOMIC DNA]</scope>
    <source>
        <strain evidence="3">JCM 18081</strain>
    </source>
</reference>
<evidence type="ECO:0000313" key="3">
    <source>
        <dbReference type="Proteomes" id="UP001501265"/>
    </source>
</evidence>
<keyword evidence="3" id="KW-1185">Reference proteome</keyword>
<evidence type="ECO:0000313" key="2">
    <source>
        <dbReference type="EMBL" id="GAA4790398.1"/>
    </source>
</evidence>
<dbReference type="EMBL" id="BAABIG010000016">
    <property type="protein sequence ID" value="GAA4790398.1"/>
    <property type="molecule type" value="Genomic_DNA"/>
</dbReference>
<proteinExistence type="predicted"/>
<organism evidence="2 3">
    <name type="scientific">Streptomyces ziwulingensis</name>
    <dbReference type="NCBI Taxonomy" id="1045501"/>
    <lineage>
        <taxon>Bacteria</taxon>
        <taxon>Bacillati</taxon>
        <taxon>Actinomycetota</taxon>
        <taxon>Actinomycetes</taxon>
        <taxon>Kitasatosporales</taxon>
        <taxon>Streptomycetaceae</taxon>
        <taxon>Streptomyces</taxon>
    </lineage>
</organism>
<gene>
    <name evidence="2" type="ORF">GCM10023220_14410</name>
</gene>
<feature type="region of interest" description="Disordered" evidence="1">
    <location>
        <begin position="30"/>
        <end position="102"/>
    </location>
</feature>
<dbReference type="Proteomes" id="UP001501265">
    <property type="component" value="Unassembled WGS sequence"/>
</dbReference>